<protein>
    <submittedName>
        <fullName evidence="2">Uncharacterized protein</fullName>
    </submittedName>
</protein>
<evidence type="ECO:0000313" key="2">
    <source>
        <dbReference type="EMBL" id="OAT10454.1"/>
    </source>
</evidence>
<feature type="region of interest" description="Disordered" evidence="1">
    <location>
        <begin position="52"/>
        <end position="106"/>
    </location>
</feature>
<accession>A0A179UR22</accession>
<dbReference type="VEuPathDB" id="FungiDB:BDBG_06292"/>
<evidence type="ECO:0000313" key="3">
    <source>
        <dbReference type="Proteomes" id="UP000002038"/>
    </source>
</evidence>
<dbReference type="EMBL" id="GG657460">
    <property type="protein sequence ID" value="OAT10454.1"/>
    <property type="molecule type" value="Genomic_DNA"/>
</dbReference>
<dbReference type="Proteomes" id="UP000002038">
    <property type="component" value="Unassembled WGS sequence"/>
</dbReference>
<dbReference type="GeneID" id="8509197"/>
<feature type="compositionally biased region" description="Polar residues" evidence="1">
    <location>
        <begin position="91"/>
        <end position="100"/>
    </location>
</feature>
<evidence type="ECO:0000256" key="1">
    <source>
        <dbReference type="SAM" id="MobiDB-lite"/>
    </source>
</evidence>
<reference evidence="3" key="1">
    <citation type="journal article" date="2015" name="PLoS Genet.">
        <title>The dynamic genome and transcriptome of the human fungal pathogen Blastomyces and close relative Emmonsia.</title>
        <authorList>
            <person name="Munoz J.F."/>
            <person name="Gauthier G.M."/>
            <person name="Desjardins C.A."/>
            <person name="Gallo J.E."/>
            <person name="Holder J."/>
            <person name="Sullivan T.D."/>
            <person name="Marty A.J."/>
            <person name="Carmen J.C."/>
            <person name="Chen Z."/>
            <person name="Ding L."/>
            <person name="Gujja S."/>
            <person name="Magrini V."/>
            <person name="Misas E."/>
            <person name="Mitreva M."/>
            <person name="Priest M."/>
            <person name="Saif S."/>
            <person name="Whiston E.A."/>
            <person name="Young S."/>
            <person name="Zeng Q."/>
            <person name="Goldman W.E."/>
            <person name="Mardis E.R."/>
            <person name="Taylor J.W."/>
            <person name="McEwen J.G."/>
            <person name="Clay O.K."/>
            <person name="Klein B.S."/>
            <person name="Cuomo C.A."/>
        </authorList>
    </citation>
    <scope>NUCLEOTIDE SEQUENCE [LARGE SCALE GENOMIC DNA]</scope>
    <source>
        <strain evidence="3">SLH14081</strain>
    </source>
</reference>
<organism evidence="2 3">
    <name type="scientific">Blastomyces gilchristii (strain SLH14081)</name>
    <name type="common">Blastomyces dermatitidis</name>
    <dbReference type="NCBI Taxonomy" id="559298"/>
    <lineage>
        <taxon>Eukaryota</taxon>
        <taxon>Fungi</taxon>
        <taxon>Dikarya</taxon>
        <taxon>Ascomycota</taxon>
        <taxon>Pezizomycotina</taxon>
        <taxon>Eurotiomycetes</taxon>
        <taxon>Eurotiomycetidae</taxon>
        <taxon>Onygenales</taxon>
        <taxon>Ajellomycetaceae</taxon>
        <taxon>Blastomyces</taxon>
    </lineage>
</organism>
<proteinExistence type="predicted"/>
<dbReference type="KEGG" id="bgh:BDBG_06292"/>
<dbReference type="AlphaFoldDB" id="A0A179UR22"/>
<keyword evidence="3" id="KW-1185">Reference proteome</keyword>
<dbReference type="RefSeq" id="XP_002623444.1">
    <property type="nucleotide sequence ID" value="XM_002623398.2"/>
</dbReference>
<name>A0A179UR22_BLAGS</name>
<gene>
    <name evidence="2" type="ORF">BDBG_06292</name>
</gene>
<sequence>MASEIGTPKSQISVVYNDYGKKRILRTQCDDALMLKYCSAIEGQLEQITRSGENLEGAGQQEVGSGEDRGGLRTTARMREKEMRPAPDTYGMQQPATYSETPLGGG</sequence>
<feature type="compositionally biased region" description="Basic and acidic residues" evidence="1">
    <location>
        <begin position="66"/>
        <end position="85"/>
    </location>
</feature>